<dbReference type="Pfam" id="PF04998">
    <property type="entry name" value="RNA_pol_Rpb1_5"/>
    <property type="match status" value="1"/>
</dbReference>
<evidence type="ECO:0000256" key="5">
    <source>
        <dbReference type="ARBA" id="ARBA00022679"/>
    </source>
</evidence>
<keyword evidence="11" id="KW-0238">DNA-binding</keyword>
<keyword evidence="13" id="KW-0539">Nucleus</keyword>
<dbReference type="InterPro" id="IPR007083">
    <property type="entry name" value="RNA_pol_Rpb1_4"/>
</dbReference>
<dbReference type="InterPro" id="IPR007081">
    <property type="entry name" value="RNA_pol_Rpb1_5"/>
</dbReference>
<dbReference type="PRINTS" id="PR01217">
    <property type="entry name" value="PRICHEXTENSN"/>
</dbReference>
<feature type="compositionally biased region" description="Low complexity" evidence="16">
    <location>
        <begin position="1637"/>
        <end position="1784"/>
    </location>
</feature>
<dbReference type="Pfam" id="PF05000">
    <property type="entry name" value="RNA_pol_Rpb1_4"/>
    <property type="match status" value="1"/>
</dbReference>
<dbReference type="InterPro" id="IPR038120">
    <property type="entry name" value="Rpb1_funnel_sf"/>
</dbReference>
<evidence type="ECO:0000256" key="13">
    <source>
        <dbReference type="ARBA" id="ARBA00023242"/>
    </source>
</evidence>
<dbReference type="GO" id="GO:0005665">
    <property type="term" value="C:RNA polymerase II, core complex"/>
    <property type="evidence" value="ECO:0007669"/>
    <property type="project" value="TreeGrafter"/>
</dbReference>
<reference evidence="18 19" key="1">
    <citation type="submission" date="2024-03" db="EMBL/GenBank/DDBJ databases">
        <title>The Acrasis kona genome and developmental transcriptomes reveal deep origins of eukaryotic multicellular pathways.</title>
        <authorList>
            <person name="Sheikh S."/>
            <person name="Fu C.-J."/>
            <person name="Brown M.W."/>
            <person name="Baldauf S.L."/>
        </authorList>
    </citation>
    <scope>NUCLEOTIDE SEQUENCE [LARGE SCALE GENOMIC DNA]</scope>
    <source>
        <strain evidence="18 19">ATCC MYA-3509</strain>
    </source>
</reference>
<dbReference type="InterPro" id="IPR007073">
    <property type="entry name" value="RNA_pol_Rpb1_7"/>
</dbReference>
<dbReference type="GO" id="GO:0003899">
    <property type="term" value="F:DNA-directed RNA polymerase activity"/>
    <property type="evidence" value="ECO:0007669"/>
    <property type="project" value="UniProtKB-EC"/>
</dbReference>
<dbReference type="FunFam" id="1.10.274.100:FF:000001">
    <property type="entry name" value="DNA-directed RNA polymerase subunit"/>
    <property type="match status" value="1"/>
</dbReference>
<comment type="catalytic activity">
    <reaction evidence="14 15">
        <text>RNA(n) + a ribonucleoside 5'-triphosphate = RNA(n+1) + diphosphate</text>
        <dbReference type="Rhea" id="RHEA:21248"/>
        <dbReference type="Rhea" id="RHEA-COMP:14527"/>
        <dbReference type="Rhea" id="RHEA-COMP:17342"/>
        <dbReference type="ChEBI" id="CHEBI:33019"/>
        <dbReference type="ChEBI" id="CHEBI:61557"/>
        <dbReference type="ChEBI" id="CHEBI:140395"/>
        <dbReference type="EC" id="2.7.7.6"/>
    </reaction>
</comment>
<evidence type="ECO:0000256" key="15">
    <source>
        <dbReference type="RuleBase" id="RU004279"/>
    </source>
</evidence>
<organism evidence="18 19">
    <name type="scientific">Acrasis kona</name>
    <dbReference type="NCBI Taxonomy" id="1008807"/>
    <lineage>
        <taxon>Eukaryota</taxon>
        <taxon>Discoba</taxon>
        <taxon>Heterolobosea</taxon>
        <taxon>Tetramitia</taxon>
        <taxon>Eutetramitia</taxon>
        <taxon>Acrasidae</taxon>
        <taxon>Acrasis</taxon>
    </lineage>
</organism>
<evidence type="ECO:0000256" key="7">
    <source>
        <dbReference type="ARBA" id="ARBA00022723"/>
    </source>
</evidence>
<dbReference type="EMBL" id="JAOPGA020001376">
    <property type="protein sequence ID" value="KAL0487825.1"/>
    <property type="molecule type" value="Genomic_DNA"/>
</dbReference>
<feature type="region of interest" description="Disordered" evidence="16">
    <location>
        <begin position="1575"/>
        <end position="1599"/>
    </location>
</feature>
<evidence type="ECO:0000256" key="16">
    <source>
        <dbReference type="SAM" id="MobiDB-lite"/>
    </source>
</evidence>
<dbReference type="InterPro" id="IPR000684">
    <property type="entry name" value="RNA_pol_II_repeat_euk"/>
</dbReference>
<dbReference type="Pfam" id="PF00623">
    <property type="entry name" value="RNA_pol_Rpb1_2"/>
    <property type="match status" value="1"/>
</dbReference>
<evidence type="ECO:0000256" key="12">
    <source>
        <dbReference type="ARBA" id="ARBA00023163"/>
    </source>
</evidence>
<evidence type="ECO:0000256" key="11">
    <source>
        <dbReference type="ARBA" id="ARBA00023125"/>
    </source>
</evidence>
<evidence type="ECO:0000313" key="18">
    <source>
        <dbReference type="EMBL" id="KAL0487825.1"/>
    </source>
</evidence>
<dbReference type="Gene3D" id="1.10.150.390">
    <property type="match status" value="1"/>
</dbReference>
<dbReference type="Proteomes" id="UP001431209">
    <property type="component" value="Unassembled WGS sequence"/>
</dbReference>
<evidence type="ECO:0000256" key="1">
    <source>
        <dbReference type="ARBA" id="ARBA00004123"/>
    </source>
</evidence>
<keyword evidence="7" id="KW-0479">Metal-binding</keyword>
<dbReference type="Gene3D" id="6.10.250.2940">
    <property type="match status" value="1"/>
</dbReference>
<evidence type="ECO:0000313" key="19">
    <source>
        <dbReference type="Proteomes" id="UP001431209"/>
    </source>
</evidence>
<evidence type="ECO:0000256" key="2">
    <source>
        <dbReference type="ARBA" id="ARBA00006460"/>
    </source>
</evidence>
<dbReference type="FunFam" id="4.10.860.120:FF:000003">
    <property type="entry name" value="DNA-directed RNA polymerase subunit"/>
    <property type="match status" value="1"/>
</dbReference>
<dbReference type="EC" id="2.7.7.6" evidence="15"/>
<dbReference type="Pfam" id="PF04992">
    <property type="entry name" value="RNA_pol_Rpb1_6"/>
    <property type="match status" value="1"/>
</dbReference>
<dbReference type="PROSITE" id="PS00115">
    <property type="entry name" value="RNA_POL_II_REPEAT"/>
    <property type="match status" value="8"/>
</dbReference>
<dbReference type="Gene3D" id="1.10.274.100">
    <property type="entry name" value="RNA polymerase Rpb1, domain 3"/>
    <property type="match status" value="1"/>
</dbReference>
<name>A0AAW2ZED7_9EUKA</name>
<dbReference type="NCBIfam" id="NF006336">
    <property type="entry name" value="PRK08566.1"/>
    <property type="match status" value="1"/>
</dbReference>
<comment type="caution">
    <text evidence="18">The sequence shown here is derived from an EMBL/GenBank/DDBJ whole genome shotgun (WGS) entry which is preliminary data.</text>
</comment>
<dbReference type="GO" id="GO:0006366">
    <property type="term" value="P:transcription by RNA polymerase II"/>
    <property type="evidence" value="ECO:0007669"/>
    <property type="project" value="InterPro"/>
</dbReference>
<keyword evidence="12 15" id="KW-0804">Transcription</keyword>
<dbReference type="InterPro" id="IPR007080">
    <property type="entry name" value="RNA_pol_Rpb1_1"/>
</dbReference>
<proteinExistence type="inferred from homology"/>
<dbReference type="Pfam" id="PF04983">
    <property type="entry name" value="RNA_pol_Rpb1_3"/>
    <property type="match status" value="1"/>
</dbReference>
<keyword evidence="4" id="KW-0597">Phosphoprotein</keyword>
<dbReference type="InterPro" id="IPR045867">
    <property type="entry name" value="DNA-dir_RpoC_beta_prime"/>
</dbReference>
<evidence type="ECO:0000256" key="8">
    <source>
        <dbReference type="ARBA" id="ARBA00022737"/>
    </source>
</evidence>
<dbReference type="FunFam" id="2.40.40.20:FF:000019">
    <property type="entry name" value="DNA-directed RNA polymerase II subunit RPB1"/>
    <property type="match status" value="1"/>
</dbReference>
<dbReference type="Pfam" id="PF04990">
    <property type="entry name" value="RNA_pol_Rpb1_7"/>
    <property type="match status" value="1"/>
</dbReference>
<comment type="subcellular location">
    <subcellularLocation>
        <location evidence="1">Nucleus</location>
    </subcellularLocation>
</comment>
<dbReference type="Gene3D" id="4.10.860.120">
    <property type="entry name" value="RNA polymerase II, clamp domain"/>
    <property type="match status" value="1"/>
</dbReference>
<evidence type="ECO:0000256" key="3">
    <source>
        <dbReference type="ARBA" id="ARBA00022478"/>
    </source>
</evidence>
<comment type="similarity">
    <text evidence="2 15">Belongs to the RNA polymerase beta' chain family.</text>
</comment>
<dbReference type="InterPro" id="IPR042102">
    <property type="entry name" value="RNA_pol_Rpb1_3_sf"/>
</dbReference>
<accession>A0AAW2ZED7</accession>
<gene>
    <name evidence="18" type="ORF">AKO1_000052</name>
</gene>
<evidence type="ECO:0000256" key="14">
    <source>
        <dbReference type="ARBA" id="ARBA00048552"/>
    </source>
</evidence>
<evidence type="ECO:0000256" key="6">
    <source>
        <dbReference type="ARBA" id="ARBA00022695"/>
    </source>
</evidence>
<keyword evidence="5 15" id="KW-0808">Transferase</keyword>
<dbReference type="SUPFAM" id="SSF64484">
    <property type="entry name" value="beta and beta-prime subunits of DNA dependent RNA-polymerase"/>
    <property type="match status" value="1"/>
</dbReference>
<dbReference type="FunFam" id="1.10.150.390:FF:000001">
    <property type="entry name" value="DNA-directed RNA polymerase subunit"/>
    <property type="match status" value="1"/>
</dbReference>
<dbReference type="Gene3D" id="2.40.40.20">
    <property type="match status" value="1"/>
</dbReference>
<keyword evidence="8" id="KW-0677">Repeat</keyword>
<protein>
    <recommendedName>
        <fullName evidence="15">DNA-directed RNA polymerase subunit</fullName>
        <ecNumber evidence="15">2.7.7.6</ecNumber>
    </recommendedName>
</protein>
<keyword evidence="19" id="KW-1185">Reference proteome</keyword>
<dbReference type="Gene3D" id="1.10.132.30">
    <property type="match status" value="1"/>
</dbReference>
<sequence>MSQTFTFSNAEVRSISKLQFGILNPDEIDKMSVCQIDTAETMMNGKPKLGGLLDPRLGSIDRKLMCATCESNMNECPGHFGNIKLTKPVYHVSFLDTVMKTLQSVCYHCSLIKSDDSNRLFRKAKKIVLHKARYKEVVNICKKEKRCNVGTGAAEGDANQEPKPDQPDGFDWSWRLRRRSNHEIKREGLKLFATFKTTGSDQPAKSEITPEHAYNILKRMSDEDIITLGFNPDYARPEWMITTQVPVPPPQVRPSVQRGSSLRSEDDLTYMLANIVKSNADLARQEAQGQVQHQIEEKWFMLQYHCASIVNNELPGIPPVSHKNGRAMKALRERLKGKEGRIRGNLMGKRVDFSARTVITADPNIAIDELGVPRSIALNLTVPEMVTPYNFDRMVKLVHNGPLEHPGAKYIVREDGTRIDLRFVRKLTDVPIEYGMKIERHMQDGDVVLFNRQPSLHKMSMMGHRIRVMPYSTFRMNLSVTTPYNADFDGDEMNMHVPQSMLTRSELIELMMVPKNIVSPQANKPVISLVQDTLLGSSRITRRDVFLERDLMMNCLMYIDDFDGKIPIPAILKPRPLWTGKQLFSMIIPDINLTRFASGHDDKLDKPGFAEDDDISTNDTKVLIEQGLLLSGITDKSTLGSGGGSLIHVVCMDKGVEQGKKFLGLAQKVVNHWLLHTGFTIGVADTIADKDTNKHIEDTLEKAKQGVRALVQEAQNGTLKLEPGRSVQQSFESQVNAVLNTARDNAGNSAQKSLSHKNNIKAMVTGGSKGSYINISQIIACVGQQNVEGARIPFGFRNRSLPHFSQDDSGPESRGFVANSYLRGLRPEEFFFHAMGGREGLIDTAVKTSETGYIQRRLIKAMEDVSVRYDGTVRDSMGNVVQFLYGEDGNDGCKIEFQSLNLLTMGEKQIRQVFLHSFHREFLTKQSTHLSNRHMDIDDGHLPVAYAVRAVDTLPNENEPDDDHEDSCEDYMDAHVLEELFHSADAMDLIREEYEEIVKDRHLLRRETLPSGDTKIPMPVNLTRIILNAQKQFDIKLSVPCELSPITIIKSVRECIDKLVVVKGDDGLSIEAQANATILIGALMRSTFASKRVMKEYRLTPDAFSWVMGEVESRFHLAQVQPGEMVGSLAAQCIGEPATQMTLNTFHYAGVSSKNVTLGVPRLKELINVAKNIKTPSLTVFLKGTARFDKDEAERVRSELEYTTLGTVTQATEIIYDPDPQNTVIARDQEFVNEYWDLPDRQDKSENLSPWVLRFVLDKKEMANMTMAHVANRIDAEFGGDVRTIFSDDNAPELVLLVRITKDDSGGKAAAEEEQDHDQTVEFLRRLETQMLNGMLLRGIPDIKKVFQRKNEAFQYNRSGQHKSKATDEDSEWILDTEGINMLSVLAHKDVDPLRSFSNDINEIADVLGIEACRNSLMKELRRVIEFDGSYVNYRHLAILCDVMCQRGQLMAISRHGINRTDTGPLMRCSFEETVEILMEAATFAEADSLKGVSSNIMVGQLAPIGTGCFDLHLDEALLKHAIIHESNTSLLDYSGMGNAYPRTPMGLYTPHINDDINSPAYPYSPAGTPYGDSSFSPIAPSPFDEYSPSHSGLASPLMGGSSPIGGSGYYSPASPGGMEHGRGTYSPLSPNYSPASPGGTYSPGTYSPTSPSYSPTSPSYSPTSPAYSPTSPGQGAYSPTSPSYSPTSPSYSPTSPSYSPTSPAYSPTSPAYSPTSPAYSPSSGAAHASPVSPAYSPSSPAYSPTSPSYSRTSGAYSPTSPSYSPGSTGYSPSSPSYSPSSPSRYANDDAEMS</sequence>
<dbReference type="CDD" id="cd02733">
    <property type="entry name" value="RNAP_II_RPB1_N"/>
    <property type="match status" value="1"/>
</dbReference>
<dbReference type="GO" id="GO:0003677">
    <property type="term" value="F:DNA binding"/>
    <property type="evidence" value="ECO:0007669"/>
    <property type="project" value="UniProtKB-KW"/>
</dbReference>
<dbReference type="Gene3D" id="6.20.50.80">
    <property type="match status" value="1"/>
</dbReference>
<evidence type="ECO:0000256" key="4">
    <source>
        <dbReference type="ARBA" id="ARBA00022553"/>
    </source>
</evidence>
<keyword evidence="10" id="KW-0460">Magnesium</keyword>
<dbReference type="FunFam" id="1.10.132.30:FF:000001">
    <property type="entry name" value="DNA-directed RNA polymerase subunit"/>
    <property type="match status" value="1"/>
</dbReference>
<dbReference type="InterPro" id="IPR044893">
    <property type="entry name" value="RNA_pol_Rpb1_clamp_domain"/>
</dbReference>
<keyword evidence="3 15" id="KW-0240">DNA-directed RNA polymerase</keyword>
<dbReference type="SMART" id="SM00663">
    <property type="entry name" value="RPOLA_N"/>
    <property type="match status" value="1"/>
</dbReference>
<dbReference type="CDD" id="cd02584">
    <property type="entry name" value="RNAP_II_Rpb1_C"/>
    <property type="match status" value="1"/>
</dbReference>
<feature type="region of interest" description="Disordered" evidence="16">
    <location>
        <begin position="1611"/>
        <end position="1794"/>
    </location>
</feature>
<dbReference type="InterPro" id="IPR000722">
    <property type="entry name" value="RNA_pol_asu"/>
</dbReference>
<dbReference type="PANTHER" id="PTHR19376:SF37">
    <property type="entry name" value="DNA-DIRECTED RNA POLYMERASE II SUBUNIT RPB1"/>
    <property type="match status" value="1"/>
</dbReference>
<feature type="region of interest" description="Disordered" evidence="16">
    <location>
        <begin position="152"/>
        <end position="172"/>
    </location>
</feature>
<dbReference type="InterPro" id="IPR007075">
    <property type="entry name" value="RNA_pol_Rpb1_6"/>
</dbReference>
<dbReference type="Gene3D" id="3.30.1360.140">
    <property type="match status" value="1"/>
</dbReference>
<dbReference type="InterPro" id="IPR007066">
    <property type="entry name" value="RNA_pol_Rpb1_3"/>
</dbReference>
<dbReference type="PANTHER" id="PTHR19376">
    <property type="entry name" value="DNA-DIRECTED RNA POLYMERASE"/>
    <property type="match status" value="1"/>
</dbReference>
<dbReference type="InterPro" id="IPR038593">
    <property type="entry name" value="RNA_pol_Rpb1_7_sf"/>
</dbReference>
<keyword evidence="9" id="KW-0862">Zinc</keyword>
<dbReference type="InterPro" id="IPR006592">
    <property type="entry name" value="RNA_pol_N"/>
</dbReference>
<comment type="function">
    <text evidence="15">DNA-dependent RNA polymerase catalyzes the transcription of DNA into RNA using the four ribonucleoside triphosphates as substrates.</text>
</comment>
<evidence type="ECO:0000256" key="9">
    <source>
        <dbReference type="ARBA" id="ARBA00022833"/>
    </source>
</evidence>
<keyword evidence="6 15" id="KW-0548">Nucleotidyltransferase</keyword>
<evidence type="ECO:0000256" key="10">
    <source>
        <dbReference type="ARBA" id="ARBA00022842"/>
    </source>
</evidence>
<dbReference type="Gene3D" id="3.30.1490.180">
    <property type="entry name" value="RNA polymerase ii"/>
    <property type="match status" value="1"/>
</dbReference>
<dbReference type="GO" id="GO:0046872">
    <property type="term" value="F:metal ion binding"/>
    <property type="evidence" value="ECO:0007669"/>
    <property type="project" value="UniProtKB-KW"/>
</dbReference>
<evidence type="ECO:0000259" key="17">
    <source>
        <dbReference type="SMART" id="SM00663"/>
    </source>
</evidence>
<feature type="domain" description="RNA polymerase N-terminal" evidence="17">
    <location>
        <begin position="238"/>
        <end position="541"/>
    </location>
</feature>
<dbReference type="Pfam" id="PF04997">
    <property type="entry name" value="RNA_pol_Rpb1_1"/>
    <property type="match status" value="1"/>
</dbReference>